<dbReference type="Gene3D" id="1.10.1660.10">
    <property type="match status" value="1"/>
</dbReference>
<dbReference type="SUPFAM" id="SSF46955">
    <property type="entry name" value="Putative DNA-binding domain"/>
    <property type="match status" value="1"/>
</dbReference>
<organism evidence="5">
    <name type="scientific">hydrothermal vent metagenome</name>
    <dbReference type="NCBI Taxonomy" id="652676"/>
    <lineage>
        <taxon>unclassified sequences</taxon>
        <taxon>metagenomes</taxon>
        <taxon>ecological metagenomes</taxon>
    </lineage>
</organism>
<dbReference type="PANTHER" id="PTHR30204">
    <property type="entry name" value="REDOX-CYCLING DRUG-SENSING TRANSCRIPTIONAL ACTIVATOR SOXR"/>
    <property type="match status" value="1"/>
</dbReference>
<name>A0A3B0SNG1_9ZZZZ</name>
<keyword evidence="1" id="KW-0805">Transcription regulation</keyword>
<evidence type="ECO:0000313" key="5">
    <source>
        <dbReference type="EMBL" id="VAW05773.1"/>
    </source>
</evidence>
<dbReference type="GO" id="GO:0003677">
    <property type="term" value="F:DNA binding"/>
    <property type="evidence" value="ECO:0007669"/>
    <property type="project" value="UniProtKB-KW"/>
</dbReference>
<dbReference type="InterPro" id="IPR000551">
    <property type="entry name" value="MerR-type_HTH_dom"/>
</dbReference>
<proteinExistence type="predicted"/>
<dbReference type="SMART" id="SM00422">
    <property type="entry name" value="HTH_MERR"/>
    <property type="match status" value="1"/>
</dbReference>
<evidence type="ECO:0000256" key="1">
    <source>
        <dbReference type="ARBA" id="ARBA00023015"/>
    </source>
</evidence>
<gene>
    <name evidence="5" type="ORF">MNBD_ACTINO02-1577</name>
</gene>
<dbReference type="InterPro" id="IPR047057">
    <property type="entry name" value="MerR_fam"/>
</dbReference>
<reference evidence="5" key="1">
    <citation type="submission" date="2018-06" db="EMBL/GenBank/DDBJ databases">
        <authorList>
            <person name="Zhirakovskaya E."/>
        </authorList>
    </citation>
    <scope>NUCLEOTIDE SEQUENCE</scope>
</reference>
<dbReference type="AlphaFoldDB" id="A0A3B0SNG1"/>
<dbReference type="PANTHER" id="PTHR30204:SF94">
    <property type="entry name" value="HEAVY METAL-DEPENDENT TRANSCRIPTIONAL REGULATOR HI_0293-RELATED"/>
    <property type="match status" value="1"/>
</dbReference>
<evidence type="ECO:0000256" key="3">
    <source>
        <dbReference type="ARBA" id="ARBA00023163"/>
    </source>
</evidence>
<feature type="domain" description="HTH merR-type" evidence="4">
    <location>
        <begin position="1"/>
        <end position="69"/>
    </location>
</feature>
<dbReference type="InterPro" id="IPR009061">
    <property type="entry name" value="DNA-bd_dom_put_sf"/>
</dbReference>
<dbReference type="PRINTS" id="PR00040">
    <property type="entry name" value="HTHMERR"/>
</dbReference>
<dbReference type="Pfam" id="PF13411">
    <property type="entry name" value="MerR_1"/>
    <property type="match status" value="1"/>
</dbReference>
<accession>A0A3B0SNG1</accession>
<dbReference type="GO" id="GO:0003700">
    <property type="term" value="F:DNA-binding transcription factor activity"/>
    <property type="evidence" value="ECO:0007669"/>
    <property type="project" value="InterPro"/>
</dbReference>
<keyword evidence="3" id="KW-0804">Transcription</keyword>
<sequence length="141" mass="15558">MRIGEAAKKAGLGATAIRFYEKEGVVPMPGRTEAGYRDYTDADVSVLRFVRRARSLEIPLGDVREIVEMRASGQVPCDVVRTVIAREAAAIDARIEELRMLRDELTQLNEIALAVADIQPNANCVCHIIDDDVTEGETSDR</sequence>
<protein>
    <submittedName>
        <fullName evidence="5">Cu(I)-responsive transcriptional regulator</fullName>
    </submittedName>
</protein>
<dbReference type="PROSITE" id="PS50937">
    <property type="entry name" value="HTH_MERR_2"/>
    <property type="match status" value="1"/>
</dbReference>
<dbReference type="EMBL" id="UOEK01000325">
    <property type="protein sequence ID" value="VAW05773.1"/>
    <property type="molecule type" value="Genomic_DNA"/>
</dbReference>
<keyword evidence="2" id="KW-0238">DNA-binding</keyword>
<evidence type="ECO:0000259" key="4">
    <source>
        <dbReference type="PROSITE" id="PS50937"/>
    </source>
</evidence>
<evidence type="ECO:0000256" key="2">
    <source>
        <dbReference type="ARBA" id="ARBA00023125"/>
    </source>
</evidence>